<evidence type="ECO:0008006" key="14">
    <source>
        <dbReference type="Google" id="ProtNLM"/>
    </source>
</evidence>
<dbReference type="GO" id="GO:0120547">
    <property type="term" value="F:heme A synthase activity"/>
    <property type="evidence" value="ECO:0007669"/>
    <property type="project" value="UniProtKB-EC"/>
</dbReference>
<keyword evidence="3" id="KW-0812">Transmembrane</keyword>
<evidence type="ECO:0000256" key="3">
    <source>
        <dbReference type="ARBA" id="ARBA00022692"/>
    </source>
</evidence>
<evidence type="ECO:0000256" key="11">
    <source>
        <dbReference type="ARBA" id="ARBA00048044"/>
    </source>
</evidence>
<dbReference type="Proteomes" id="UP000239089">
    <property type="component" value="Unassembled WGS sequence"/>
</dbReference>
<comment type="subcellular location">
    <subcellularLocation>
        <location evidence="2">Membrane</location>
        <topology evidence="2">Multi-pass membrane protein</topology>
    </subcellularLocation>
</comment>
<evidence type="ECO:0000256" key="5">
    <source>
        <dbReference type="ARBA" id="ARBA00022989"/>
    </source>
</evidence>
<comment type="pathway">
    <text evidence="10">Porphyrin-containing compound metabolism; heme A biosynthesis; heme A from heme O: step 1/1.</text>
</comment>
<keyword evidence="8" id="KW-0350">Heme biosynthesis</keyword>
<dbReference type="InterPro" id="IPR023754">
    <property type="entry name" value="HemeA_Synthase_type2"/>
</dbReference>
<keyword evidence="4" id="KW-0479">Metal-binding</keyword>
<dbReference type="AlphaFoldDB" id="A0A2S6N1P6"/>
<comment type="catalytic activity">
    <reaction evidence="11">
        <text>Fe(II)-heme o + 2 A + H2O = Fe(II)-heme a + 2 AH2</text>
        <dbReference type="Rhea" id="RHEA:63388"/>
        <dbReference type="ChEBI" id="CHEBI:13193"/>
        <dbReference type="ChEBI" id="CHEBI:15377"/>
        <dbReference type="ChEBI" id="CHEBI:17499"/>
        <dbReference type="ChEBI" id="CHEBI:60530"/>
        <dbReference type="ChEBI" id="CHEBI:61715"/>
        <dbReference type="EC" id="1.17.99.9"/>
    </reaction>
    <physiologicalReaction direction="left-to-right" evidence="11">
        <dbReference type="Rhea" id="RHEA:63389"/>
    </physiologicalReaction>
</comment>
<gene>
    <name evidence="12" type="ORF">CCR94_17635</name>
</gene>
<dbReference type="PANTHER" id="PTHR23289:SF2">
    <property type="entry name" value="CYTOCHROME C OXIDASE ASSEMBLY PROTEIN COX15 HOMOLOG"/>
    <property type="match status" value="1"/>
</dbReference>
<evidence type="ECO:0000256" key="8">
    <source>
        <dbReference type="ARBA" id="ARBA00023133"/>
    </source>
</evidence>
<name>A0A2S6N1P6_9HYPH</name>
<evidence type="ECO:0000256" key="6">
    <source>
        <dbReference type="ARBA" id="ARBA00023002"/>
    </source>
</evidence>
<keyword evidence="9" id="KW-0472">Membrane</keyword>
<keyword evidence="5" id="KW-1133">Transmembrane helix</keyword>
<evidence type="ECO:0000256" key="10">
    <source>
        <dbReference type="ARBA" id="ARBA00044501"/>
    </source>
</evidence>
<accession>A0A2S6N1P6</accession>
<reference evidence="12 13" key="1">
    <citation type="journal article" date="2018" name="Arch. Microbiol.">
        <title>New insights into the metabolic potential of the phototrophic purple bacterium Rhodopila globiformis DSM 161(T) from its draft genome sequence and evidence for a vanadium-dependent nitrogenase.</title>
        <authorList>
            <person name="Imhoff J.F."/>
            <person name="Rahn T."/>
            <person name="Kunzel S."/>
            <person name="Neulinger S.C."/>
        </authorList>
    </citation>
    <scope>NUCLEOTIDE SEQUENCE [LARGE SCALE GENOMIC DNA]</scope>
    <source>
        <strain evidence="12 13">DSM 16996</strain>
    </source>
</reference>
<protein>
    <recommendedName>
        <fullName evidence="14">Heme A synthase</fullName>
    </recommendedName>
</protein>
<comment type="cofactor">
    <cofactor evidence="1">
        <name>heme b</name>
        <dbReference type="ChEBI" id="CHEBI:60344"/>
    </cofactor>
</comment>
<sequence length="307" mass="33030">MLQTSGRAVASAAPPAFVRRWLFVVAWLIALMMLVGAAARLAPDMDLARFKTILPGDSGHRLLERTIGVAFALPLVLFWLKGFVRDGLRGRLLVILALGALQGFVGWWLESSGLAGRTEGTQAWRALDPLLAALAFIAVLWTAEGLRPGFRDPMGRDARGFRFEAGLLLALAFAQIGFGALVAGAPAGLTFNIWPLTDGRFFPPAGEAFSLSPFWTNFFDNPVTMQFQHRMTASLIVLVSLFHAFHISRERLARRAVRRALVLAGLVVAQAGLGAMAPAAPLPAALAHQALAIGVLALATIHRRKLG</sequence>
<dbReference type="GO" id="GO:0046872">
    <property type="term" value="F:metal ion binding"/>
    <property type="evidence" value="ECO:0007669"/>
    <property type="project" value="UniProtKB-KW"/>
</dbReference>
<evidence type="ECO:0000256" key="9">
    <source>
        <dbReference type="ARBA" id="ARBA00023136"/>
    </source>
</evidence>
<keyword evidence="13" id="KW-1185">Reference proteome</keyword>
<evidence type="ECO:0000313" key="13">
    <source>
        <dbReference type="Proteomes" id="UP000239089"/>
    </source>
</evidence>
<dbReference type="OrthoDB" id="9793156at2"/>
<dbReference type="EMBL" id="NHSJ01000107">
    <property type="protein sequence ID" value="PPQ28516.1"/>
    <property type="molecule type" value="Genomic_DNA"/>
</dbReference>
<comment type="caution">
    <text evidence="12">The sequence shown here is derived from an EMBL/GenBank/DDBJ whole genome shotgun (WGS) entry which is preliminary data.</text>
</comment>
<evidence type="ECO:0000313" key="12">
    <source>
        <dbReference type="EMBL" id="PPQ28516.1"/>
    </source>
</evidence>
<organism evidence="12 13">
    <name type="scientific">Rhodoblastus sphagnicola</name>
    <dbReference type="NCBI Taxonomy" id="333368"/>
    <lineage>
        <taxon>Bacteria</taxon>
        <taxon>Pseudomonadati</taxon>
        <taxon>Pseudomonadota</taxon>
        <taxon>Alphaproteobacteria</taxon>
        <taxon>Hyphomicrobiales</taxon>
        <taxon>Rhodoblastaceae</taxon>
        <taxon>Rhodoblastus</taxon>
    </lineage>
</organism>
<evidence type="ECO:0000256" key="4">
    <source>
        <dbReference type="ARBA" id="ARBA00022723"/>
    </source>
</evidence>
<dbReference type="RefSeq" id="WP_104509166.1">
    <property type="nucleotide sequence ID" value="NZ_JACIGC010000011.1"/>
</dbReference>
<dbReference type="PANTHER" id="PTHR23289">
    <property type="entry name" value="CYTOCHROME C OXIDASE ASSEMBLY PROTEIN COX15"/>
    <property type="match status" value="1"/>
</dbReference>
<evidence type="ECO:0000256" key="1">
    <source>
        <dbReference type="ARBA" id="ARBA00001970"/>
    </source>
</evidence>
<dbReference type="InterPro" id="IPR003780">
    <property type="entry name" value="COX15/CtaA_fam"/>
</dbReference>
<keyword evidence="6" id="KW-0560">Oxidoreductase</keyword>
<dbReference type="GO" id="GO:0016020">
    <property type="term" value="C:membrane"/>
    <property type="evidence" value="ECO:0007669"/>
    <property type="project" value="UniProtKB-SubCell"/>
</dbReference>
<evidence type="ECO:0000256" key="2">
    <source>
        <dbReference type="ARBA" id="ARBA00004141"/>
    </source>
</evidence>
<dbReference type="Pfam" id="PF02628">
    <property type="entry name" value="COX15-CtaA"/>
    <property type="match status" value="1"/>
</dbReference>
<keyword evidence="7" id="KW-0408">Iron</keyword>
<proteinExistence type="predicted"/>
<evidence type="ECO:0000256" key="7">
    <source>
        <dbReference type="ARBA" id="ARBA00023004"/>
    </source>
</evidence>
<dbReference type="GO" id="GO:0006784">
    <property type="term" value="P:heme A biosynthetic process"/>
    <property type="evidence" value="ECO:0007669"/>
    <property type="project" value="InterPro"/>
</dbReference>